<gene>
    <name evidence="2" type="ORF">OLEA9_A094906</name>
</gene>
<protein>
    <submittedName>
        <fullName evidence="2">Gibberellin 2-beta-dioxygenase 2-like</fullName>
    </submittedName>
</protein>
<dbReference type="Proteomes" id="UP000594638">
    <property type="component" value="Unassembled WGS sequence"/>
</dbReference>
<dbReference type="SUPFAM" id="SSF51197">
    <property type="entry name" value="Clavaminate synthase-like"/>
    <property type="match status" value="1"/>
</dbReference>
<proteinExistence type="predicted"/>
<reference evidence="2 3" key="1">
    <citation type="submission" date="2019-12" db="EMBL/GenBank/DDBJ databases">
        <authorList>
            <person name="Alioto T."/>
            <person name="Alioto T."/>
            <person name="Gomez Garrido J."/>
        </authorList>
    </citation>
    <scope>NUCLEOTIDE SEQUENCE [LARGE SCALE GENOMIC DNA]</scope>
</reference>
<feature type="domain" description="Isopenicillin N synthase-like Fe(2+) 2OG dioxygenase" evidence="1">
    <location>
        <begin position="17"/>
        <end position="96"/>
    </location>
</feature>
<dbReference type="InterPro" id="IPR044861">
    <property type="entry name" value="IPNS-like_FE2OG_OXY"/>
</dbReference>
<keyword evidence="3" id="KW-1185">Reference proteome</keyword>
<comment type="caution">
    <text evidence="2">The sequence shown here is derived from an EMBL/GenBank/DDBJ whole genome shotgun (WGS) entry which is preliminary data.</text>
</comment>
<name>A0A8S0UXQ2_OLEEU</name>
<sequence length="150" mass="17268">MEDWNPGPKLFEHSKTRIGFGEYSDPQILTILRSNDVGDLQICSRDGLWIPIPPDSNQFCIFVDDTFQVLTNGRFESVKHRVVANAIKPRLSMMPFAAPSLDAKISPVPQIVSLQNRAFYRSFSWREHKTSIYSLRLVDHRLDLFTNQES</sequence>
<evidence type="ECO:0000313" key="3">
    <source>
        <dbReference type="Proteomes" id="UP000594638"/>
    </source>
</evidence>
<evidence type="ECO:0000313" key="2">
    <source>
        <dbReference type="EMBL" id="CAA3022990.1"/>
    </source>
</evidence>
<dbReference type="InterPro" id="IPR050231">
    <property type="entry name" value="Iron_ascorbate_oxido_reductase"/>
</dbReference>
<dbReference type="Gene3D" id="2.60.120.330">
    <property type="entry name" value="B-lactam Antibiotic, Isopenicillin N Synthase, Chain"/>
    <property type="match status" value="1"/>
</dbReference>
<dbReference type="EMBL" id="CACTIH010009081">
    <property type="protein sequence ID" value="CAA3022990.1"/>
    <property type="molecule type" value="Genomic_DNA"/>
</dbReference>
<dbReference type="OrthoDB" id="288590at2759"/>
<dbReference type="PANTHER" id="PTHR47990">
    <property type="entry name" value="2-OXOGLUTARATE (2OG) AND FE(II)-DEPENDENT OXYGENASE SUPERFAMILY PROTEIN-RELATED"/>
    <property type="match status" value="1"/>
</dbReference>
<accession>A0A8S0UXQ2</accession>
<organism evidence="2 3">
    <name type="scientific">Olea europaea subsp. europaea</name>
    <dbReference type="NCBI Taxonomy" id="158383"/>
    <lineage>
        <taxon>Eukaryota</taxon>
        <taxon>Viridiplantae</taxon>
        <taxon>Streptophyta</taxon>
        <taxon>Embryophyta</taxon>
        <taxon>Tracheophyta</taxon>
        <taxon>Spermatophyta</taxon>
        <taxon>Magnoliopsida</taxon>
        <taxon>eudicotyledons</taxon>
        <taxon>Gunneridae</taxon>
        <taxon>Pentapetalae</taxon>
        <taxon>asterids</taxon>
        <taxon>lamiids</taxon>
        <taxon>Lamiales</taxon>
        <taxon>Oleaceae</taxon>
        <taxon>Oleeae</taxon>
        <taxon>Olea</taxon>
    </lineage>
</organism>
<evidence type="ECO:0000259" key="1">
    <source>
        <dbReference type="Pfam" id="PF03171"/>
    </source>
</evidence>
<dbReference type="InterPro" id="IPR027443">
    <property type="entry name" value="IPNS-like_sf"/>
</dbReference>
<dbReference type="Pfam" id="PF03171">
    <property type="entry name" value="2OG-FeII_Oxy"/>
    <property type="match status" value="1"/>
</dbReference>
<dbReference type="AlphaFoldDB" id="A0A8S0UXQ2"/>
<dbReference type="Gramene" id="OE9A094906T1">
    <property type="protein sequence ID" value="OE9A094906C1"/>
    <property type="gene ID" value="OE9A094906"/>
</dbReference>